<dbReference type="CDD" id="cd02966">
    <property type="entry name" value="TlpA_like_family"/>
    <property type="match status" value="1"/>
</dbReference>
<dbReference type="SUPFAM" id="SSF52833">
    <property type="entry name" value="Thioredoxin-like"/>
    <property type="match status" value="1"/>
</dbReference>
<dbReference type="PROSITE" id="PS51352">
    <property type="entry name" value="THIOREDOXIN_2"/>
    <property type="match status" value="1"/>
</dbReference>
<dbReference type="InterPro" id="IPR036249">
    <property type="entry name" value="Thioredoxin-like_sf"/>
</dbReference>
<dbReference type="RefSeq" id="WP_172175158.1">
    <property type="nucleotide sequence ID" value="NZ_CASGIA010000009.1"/>
</dbReference>
<proteinExistence type="predicted"/>
<comment type="subcellular location">
    <subcellularLocation>
        <location evidence="1">Cell envelope</location>
    </subcellularLocation>
</comment>
<dbReference type="Gene3D" id="3.40.30.10">
    <property type="entry name" value="Glutaredoxin"/>
    <property type="match status" value="1"/>
</dbReference>
<organism evidence="7 8">
    <name type="scientific">Xylanibacter rodentium</name>
    <dbReference type="NCBI Taxonomy" id="2736289"/>
    <lineage>
        <taxon>Bacteria</taxon>
        <taxon>Pseudomonadati</taxon>
        <taxon>Bacteroidota</taxon>
        <taxon>Bacteroidia</taxon>
        <taxon>Bacteroidales</taxon>
        <taxon>Prevotellaceae</taxon>
        <taxon>Xylanibacter</taxon>
    </lineage>
</organism>
<dbReference type="Pfam" id="PF14289">
    <property type="entry name" value="DUF4369"/>
    <property type="match status" value="1"/>
</dbReference>
<dbReference type="InterPro" id="IPR025380">
    <property type="entry name" value="DUF4369"/>
</dbReference>
<gene>
    <name evidence="7" type="ORF">HPS55_06005</name>
</gene>
<keyword evidence="3" id="KW-1015">Disulfide bond</keyword>
<protein>
    <submittedName>
        <fullName evidence="7">AhpC/TSA family protein</fullName>
    </submittedName>
</protein>
<dbReference type="PANTHER" id="PTHR42852:SF6">
    <property type="entry name" value="THIOL:DISULFIDE INTERCHANGE PROTEIN DSBE"/>
    <property type="match status" value="1"/>
</dbReference>
<feature type="domain" description="Thioredoxin" evidence="6">
    <location>
        <begin position="236"/>
        <end position="376"/>
    </location>
</feature>
<evidence type="ECO:0000256" key="5">
    <source>
        <dbReference type="SAM" id="SignalP"/>
    </source>
</evidence>
<dbReference type="PROSITE" id="PS00194">
    <property type="entry name" value="THIOREDOXIN_1"/>
    <property type="match status" value="1"/>
</dbReference>
<dbReference type="PANTHER" id="PTHR42852">
    <property type="entry name" value="THIOL:DISULFIDE INTERCHANGE PROTEIN DSBE"/>
    <property type="match status" value="1"/>
</dbReference>
<dbReference type="InterPro" id="IPR000866">
    <property type="entry name" value="AhpC/TSA"/>
</dbReference>
<evidence type="ECO:0000313" key="7">
    <source>
        <dbReference type="EMBL" id="NPE13882.1"/>
    </source>
</evidence>
<reference evidence="7 8" key="1">
    <citation type="submission" date="2020-05" db="EMBL/GenBank/DDBJ databases">
        <title>Distinct polysaccharide utilization as determinants for interspecies competition between intestinal Prevotella spp.</title>
        <authorList>
            <person name="Galvez E.J.C."/>
            <person name="Iljazovic A."/>
            <person name="Strowig T."/>
        </authorList>
    </citation>
    <scope>NUCLEOTIDE SEQUENCE [LARGE SCALE GENOMIC DNA]</scope>
    <source>
        <strain evidence="7 8">PROD</strain>
    </source>
</reference>
<keyword evidence="8" id="KW-1185">Reference proteome</keyword>
<dbReference type="GeneID" id="82157314"/>
<dbReference type="Proteomes" id="UP001193734">
    <property type="component" value="Unassembled WGS sequence"/>
</dbReference>
<accession>A0ABX2AT11</accession>
<evidence type="ECO:0000259" key="6">
    <source>
        <dbReference type="PROSITE" id="PS51352"/>
    </source>
</evidence>
<dbReference type="InterPro" id="IPR050553">
    <property type="entry name" value="Thioredoxin_ResA/DsbE_sf"/>
</dbReference>
<dbReference type="Pfam" id="PF00578">
    <property type="entry name" value="AhpC-TSA"/>
    <property type="match status" value="1"/>
</dbReference>
<keyword evidence="4" id="KW-0676">Redox-active center</keyword>
<evidence type="ECO:0000256" key="4">
    <source>
        <dbReference type="ARBA" id="ARBA00023284"/>
    </source>
</evidence>
<sequence>MNKLSFSIIGLMTAGSVLAACQSDGYRIKGEAAMLNDGDTLFVTDDLFTGTPIDTLIVKDGKFETEEEKADSTRLCMVYSKNHKGIYAPFFIEPGTISIKLSEKPEETKVNGTSTNNKWQEMNDSVMRIGRQINSIAAYVNGNTLNYDQQQREMKKVETLHKQFRELVMEYAEKNTDNEFGYFLLTAYDDMAGMSDTDDPTEADTKLELIKKLPRHMQERQALKMVVKKLSQMKSTAEGNIMPDFTMNDINGKPISALAEIGKNKITVIDFWASWCGPCRVEMPHMVRMYNGYKDKGLGILGISLDSKREAWEAASKELGVAWPQMSDLRGWDNAAARMFNVQSIPQTIVVDSNGKILKKGLRGEELETFIKSLME</sequence>
<evidence type="ECO:0000256" key="2">
    <source>
        <dbReference type="ARBA" id="ARBA00022748"/>
    </source>
</evidence>
<name>A0ABX2AT11_9BACT</name>
<keyword evidence="5" id="KW-0732">Signal</keyword>
<evidence type="ECO:0000256" key="3">
    <source>
        <dbReference type="ARBA" id="ARBA00023157"/>
    </source>
</evidence>
<comment type="caution">
    <text evidence="7">The sequence shown here is derived from an EMBL/GenBank/DDBJ whole genome shotgun (WGS) entry which is preliminary data.</text>
</comment>
<dbReference type="InterPro" id="IPR013766">
    <property type="entry name" value="Thioredoxin_domain"/>
</dbReference>
<feature type="signal peptide" evidence="5">
    <location>
        <begin position="1"/>
        <end position="19"/>
    </location>
</feature>
<dbReference type="PROSITE" id="PS51257">
    <property type="entry name" value="PROKAR_LIPOPROTEIN"/>
    <property type="match status" value="1"/>
</dbReference>
<dbReference type="InterPro" id="IPR017937">
    <property type="entry name" value="Thioredoxin_CS"/>
</dbReference>
<evidence type="ECO:0000313" key="8">
    <source>
        <dbReference type="Proteomes" id="UP001193734"/>
    </source>
</evidence>
<keyword evidence="2" id="KW-0201">Cytochrome c-type biogenesis</keyword>
<dbReference type="EMBL" id="JABKKE010000007">
    <property type="protein sequence ID" value="NPE13882.1"/>
    <property type="molecule type" value="Genomic_DNA"/>
</dbReference>
<feature type="chain" id="PRO_5045421955" evidence="5">
    <location>
        <begin position="20"/>
        <end position="376"/>
    </location>
</feature>
<evidence type="ECO:0000256" key="1">
    <source>
        <dbReference type="ARBA" id="ARBA00004196"/>
    </source>
</evidence>